<sequence>MKSIYKLLILALLFNTNAVLSQGCDIDDPTSSDAEGNTPNIKLFGYLQPEYNYNFTDGDQDNTIRFRRARLGVRGKVLNDFSYYFMFEASPFIGGTADTYLMDAFVTYEADNWARISVGTFKQPFSLDVATPCHMIRTIERSVVADQLVAPQRDFGLAVFGGNKFNKLNYSVAIMNGTGLNQGDNNTKKDIMGRATYKITKYLTVGGSFRFGHPIPNNNEDHRSSYGGELLLELDKLRVQAEYIYDEGAYFAGAAGGCGTTPIALGEKRDGAYMLATYAVNEKFEPVLKYEYFDPDIDMKNNIGYLERMTVGFNYFVNNKVRFQLNYLANIETVANVNNDQLLAQVQIKF</sequence>
<dbReference type="SUPFAM" id="SSF56935">
    <property type="entry name" value="Porins"/>
    <property type="match status" value="1"/>
</dbReference>
<organism evidence="2 3">
    <name type="scientific">Hyunsoonleella jejuensis</name>
    <dbReference type="NCBI Taxonomy" id="419940"/>
    <lineage>
        <taxon>Bacteria</taxon>
        <taxon>Pseudomonadati</taxon>
        <taxon>Bacteroidota</taxon>
        <taxon>Flavobacteriia</taxon>
        <taxon>Flavobacteriales</taxon>
        <taxon>Flavobacteriaceae</taxon>
    </lineage>
</organism>
<name>A0A1H9GVX5_9FLAO</name>
<dbReference type="AlphaFoldDB" id="A0A1H9GVX5"/>
<dbReference type="InterPro" id="IPR010870">
    <property type="entry name" value="Porin_O/P"/>
</dbReference>
<reference evidence="2 3" key="1">
    <citation type="submission" date="2016-10" db="EMBL/GenBank/DDBJ databases">
        <authorList>
            <person name="de Groot N.N."/>
        </authorList>
    </citation>
    <scope>NUCLEOTIDE SEQUENCE [LARGE SCALE GENOMIC DNA]</scope>
    <source>
        <strain evidence="2 3">DSM 21035</strain>
    </source>
</reference>
<dbReference type="Proteomes" id="UP000198999">
    <property type="component" value="Unassembled WGS sequence"/>
</dbReference>
<dbReference type="PROSITE" id="PS51257">
    <property type="entry name" value="PROKAR_LIPOPROTEIN"/>
    <property type="match status" value="1"/>
</dbReference>
<dbReference type="STRING" id="419940.SAMN05421824_1937"/>
<dbReference type="RefSeq" id="WP_092578909.1">
    <property type="nucleotide sequence ID" value="NZ_FOFN01000002.1"/>
</dbReference>
<evidence type="ECO:0000313" key="2">
    <source>
        <dbReference type="EMBL" id="SEQ54178.1"/>
    </source>
</evidence>
<dbReference type="Gene3D" id="2.40.160.10">
    <property type="entry name" value="Porin"/>
    <property type="match status" value="1"/>
</dbReference>
<keyword evidence="3" id="KW-1185">Reference proteome</keyword>
<evidence type="ECO:0000313" key="3">
    <source>
        <dbReference type="Proteomes" id="UP000198999"/>
    </source>
</evidence>
<gene>
    <name evidence="2" type="ORF">SAMN05421824_1937</name>
</gene>
<dbReference type="EMBL" id="FOFN01000002">
    <property type="protein sequence ID" value="SEQ54178.1"/>
    <property type="molecule type" value="Genomic_DNA"/>
</dbReference>
<dbReference type="Pfam" id="PF07396">
    <property type="entry name" value="Porin_O_P"/>
    <property type="match status" value="1"/>
</dbReference>
<dbReference type="InterPro" id="IPR023614">
    <property type="entry name" value="Porin_dom_sf"/>
</dbReference>
<evidence type="ECO:0000256" key="1">
    <source>
        <dbReference type="SAM" id="SignalP"/>
    </source>
</evidence>
<feature type="signal peptide" evidence="1">
    <location>
        <begin position="1"/>
        <end position="21"/>
    </location>
</feature>
<protein>
    <submittedName>
        <fullName evidence="2">Phosphate-selective porin</fullName>
    </submittedName>
</protein>
<proteinExistence type="predicted"/>
<keyword evidence="1" id="KW-0732">Signal</keyword>
<dbReference type="OrthoDB" id="9807854at2"/>
<accession>A0A1H9GVX5</accession>
<feature type="chain" id="PRO_5011720926" evidence="1">
    <location>
        <begin position="22"/>
        <end position="350"/>
    </location>
</feature>